<dbReference type="GO" id="GO:0071944">
    <property type="term" value="C:cell periphery"/>
    <property type="evidence" value="ECO:0007669"/>
    <property type="project" value="UniProtKB-ARBA"/>
</dbReference>
<dbReference type="InterPro" id="IPR051694">
    <property type="entry name" value="Immunoregulatory_rcpt-like"/>
</dbReference>
<dbReference type="Proteomes" id="UP001149165">
    <property type="component" value="Unassembled WGS sequence"/>
</dbReference>
<comment type="caution">
    <text evidence="7">The sequence shown here is derived from an EMBL/GenBank/DDBJ whole genome shotgun (WGS) entry which is preliminary data.</text>
</comment>
<evidence type="ECO:0000313" key="8">
    <source>
        <dbReference type="Proteomes" id="UP001149165"/>
    </source>
</evidence>
<accession>A0A9W9EKG9</accession>
<gene>
    <name evidence="7" type="ORF">N7456_012914</name>
</gene>
<dbReference type="NCBIfam" id="TIGR01167">
    <property type="entry name" value="LPXTG_anchor"/>
    <property type="match status" value="1"/>
</dbReference>
<evidence type="ECO:0000256" key="5">
    <source>
        <dbReference type="SAM" id="MobiDB-lite"/>
    </source>
</evidence>
<evidence type="ECO:0000256" key="6">
    <source>
        <dbReference type="SAM" id="Phobius"/>
    </source>
</evidence>
<evidence type="ECO:0000256" key="1">
    <source>
        <dbReference type="ARBA" id="ARBA00004167"/>
    </source>
</evidence>
<reference evidence="7" key="1">
    <citation type="submission" date="2022-11" db="EMBL/GenBank/DDBJ databases">
        <authorList>
            <person name="Petersen C."/>
        </authorList>
    </citation>
    <scope>NUCLEOTIDE SEQUENCE</scope>
    <source>
        <strain evidence="7">IBT 30069</strain>
    </source>
</reference>
<organism evidence="7 8">
    <name type="scientific">Penicillium angulare</name>
    <dbReference type="NCBI Taxonomy" id="116970"/>
    <lineage>
        <taxon>Eukaryota</taxon>
        <taxon>Fungi</taxon>
        <taxon>Dikarya</taxon>
        <taxon>Ascomycota</taxon>
        <taxon>Pezizomycotina</taxon>
        <taxon>Eurotiomycetes</taxon>
        <taxon>Eurotiomycetidae</taxon>
        <taxon>Eurotiales</taxon>
        <taxon>Aspergillaceae</taxon>
        <taxon>Penicillium</taxon>
    </lineage>
</organism>
<keyword evidence="4 6" id="KW-0472">Membrane</keyword>
<evidence type="ECO:0000256" key="4">
    <source>
        <dbReference type="ARBA" id="ARBA00023136"/>
    </source>
</evidence>
<name>A0A9W9EKG9_9EURO</name>
<proteinExistence type="predicted"/>
<dbReference type="OrthoDB" id="4356293at2759"/>
<keyword evidence="3 6" id="KW-1133">Transmembrane helix</keyword>
<feature type="transmembrane region" description="Helical" evidence="6">
    <location>
        <begin position="185"/>
        <end position="209"/>
    </location>
</feature>
<evidence type="ECO:0000256" key="2">
    <source>
        <dbReference type="ARBA" id="ARBA00022692"/>
    </source>
</evidence>
<evidence type="ECO:0000313" key="7">
    <source>
        <dbReference type="EMBL" id="KAJ5083487.1"/>
    </source>
</evidence>
<feature type="region of interest" description="Disordered" evidence="5">
    <location>
        <begin position="148"/>
        <end position="180"/>
    </location>
</feature>
<evidence type="ECO:0000256" key="3">
    <source>
        <dbReference type="ARBA" id="ARBA00022989"/>
    </source>
</evidence>
<feature type="region of interest" description="Disordered" evidence="5">
    <location>
        <begin position="218"/>
        <end position="279"/>
    </location>
</feature>
<keyword evidence="8" id="KW-1185">Reference proteome</keyword>
<comment type="subcellular location">
    <subcellularLocation>
        <location evidence="1">Membrane</location>
        <topology evidence="1">Single-pass membrane protein</topology>
    </subcellularLocation>
</comment>
<keyword evidence="2 6" id="KW-0812">Transmembrane</keyword>
<reference evidence="7" key="2">
    <citation type="journal article" date="2023" name="IMA Fungus">
        <title>Comparative genomic study of the Penicillium genus elucidates a diverse pangenome and 15 lateral gene transfer events.</title>
        <authorList>
            <person name="Petersen C."/>
            <person name="Sorensen T."/>
            <person name="Nielsen M.R."/>
            <person name="Sondergaard T.E."/>
            <person name="Sorensen J.L."/>
            <person name="Fitzpatrick D.A."/>
            <person name="Frisvad J.C."/>
            <person name="Nielsen K.L."/>
        </authorList>
    </citation>
    <scope>NUCLEOTIDE SEQUENCE</scope>
    <source>
        <strain evidence="7">IBT 30069</strain>
    </source>
</reference>
<dbReference type="AlphaFoldDB" id="A0A9W9EKG9"/>
<dbReference type="PANTHER" id="PTHR15549">
    <property type="entry name" value="PAIRED IMMUNOGLOBULIN-LIKE TYPE 2 RECEPTOR"/>
    <property type="match status" value="1"/>
</dbReference>
<dbReference type="GO" id="GO:0016020">
    <property type="term" value="C:membrane"/>
    <property type="evidence" value="ECO:0007669"/>
    <property type="project" value="UniProtKB-SubCell"/>
</dbReference>
<feature type="compositionally biased region" description="Basic and acidic residues" evidence="5">
    <location>
        <begin position="255"/>
        <end position="265"/>
    </location>
</feature>
<protein>
    <recommendedName>
        <fullName evidence="9">Peptidase A1 domain-containing protein</fullName>
    </recommendedName>
</protein>
<dbReference type="EMBL" id="JAPQKH010000008">
    <property type="protein sequence ID" value="KAJ5083487.1"/>
    <property type="molecule type" value="Genomic_DNA"/>
</dbReference>
<evidence type="ECO:0008006" key="9">
    <source>
        <dbReference type="Google" id="ProtNLM"/>
    </source>
</evidence>
<sequence>MSTNGYTDCVEGTFYGFTDTENNEFYPGQSLNLQWGLIQNGTMPLNISLGRVGGALVDNIVSDATFSETSSLYQIVANTTANCTLEQYSWAIPTDFNTSNPEYQIGLFDGGAIRGDNNNGWRAWSPVFYVRDKTSAVSASRTATTTGLLTATAETSPSNTATSSSSASTSSSSSNHNTGSSNSTAIGVGVGVGVGCAALIALGAFWFIWRRRKARVAKDSFGPDTSGSAELPGSGRHPSELPVAARDSTGARVGEVLDKPQELEGGKIVAKASPVHEME</sequence>